<organism evidence="1 2">
    <name type="scientific">Streptomyces capitiformicae</name>
    <dbReference type="NCBI Taxonomy" id="2014920"/>
    <lineage>
        <taxon>Bacteria</taxon>
        <taxon>Bacillati</taxon>
        <taxon>Actinomycetota</taxon>
        <taxon>Actinomycetes</taxon>
        <taxon>Kitasatosporales</taxon>
        <taxon>Streptomycetaceae</taxon>
        <taxon>Streptomyces</taxon>
    </lineage>
</organism>
<dbReference type="AlphaFoldDB" id="A0A918Z2M2"/>
<dbReference type="Proteomes" id="UP000603227">
    <property type="component" value="Unassembled WGS sequence"/>
</dbReference>
<dbReference type="RefSeq" id="WP_189784815.1">
    <property type="nucleotide sequence ID" value="NZ_BNAT01000019.1"/>
</dbReference>
<name>A0A918Z2M2_9ACTN</name>
<evidence type="ECO:0000313" key="1">
    <source>
        <dbReference type="EMBL" id="GHE34045.1"/>
    </source>
</evidence>
<protein>
    <submittedName>
        <fullName evidence="1">Uncharacterized protein</fullName>
    </submittedName>
</protein>
<comment type="caution">
    <text evidence="1">The sequence shown here is derived from an EMBL/GenBank/DDBJ whole genome shotgun (WGS) entry which is preliminary data.</text>
</comment>
<sequence length="130" mass="14198">MSAGKAVGSIVTVAAILARATAYGVRAALTKRAVERLEKRYHDRAESAKYLSEAMTKLEVDEPTTTAYMEVFTLSEAMADNVQGIVGRADSLQANAQGLAEATEAEHGRMREANRTHTVKMADRQFIQPR</sequence>
<gene>
    <name evidence="1" type="ORF">GCM10017771_51420</name>
</gene>
<keyword evidence="2" id="KW-1185">Reference proteome</keyword>
<dbReference type="EMBL" id="BNAT01000019">
    <property type="protein sequence ID" value="GHE34045.1"/>
    <property type="molecule type" value="Genomic_DNA"/>
</dbReference>
<proteinExistence type="predicted"/>
<evidence type="ECO:0000313" key="2">
    <source>
        <dbReference type="Proteomes" id="UP000603227"/>
    </source>
</evidence>
<reference evidence="1" key="1">
    <citation type="journal article" date="2014" name="Int. J. Syst. Evol. Microbiol.">
        <title>Complete genome sequence of Corynebacterium casei LMG S-19264T (=DSM 44701T), isolated from a smear-ripened cheese.</title>
        <authorList>
            <consortium name="US DOE Joint Genome Institute (JGI-PGF)"/>
            <person name="Walter F."/>
            <person name="Albersmeier A."/>
            <person name="Kalinowski J."/>
            <person name="Ruckert C."/>
        </authorList>
    </citation>
    <scope>NUCLEOTIDE SEQUENCE</scope>
    <source>
        <strain evidence="1">CGMCC 4.7403</strain>
    </source>
</reference>
<reference evidence="1" key="2">
    <citation type="submission" date="2020-09" db="EMBL/GenBank/DDBJ databases">
        <authorList>
            <person name="Sun Q."/>
            <person name="Zhou Y."/>
        </authorList>
    </citation>
    <scope>NUCLEOTIDE SEQUENCE</scope>
    <source>
        <strain evidence="1">CGMCC 4.7403</strain>
    </source>
</reference>
<accession>A0A918Z2M2</accession>